<dbReference type="AlphaFoldDB" id="A0A8D6PQK8"/>
<evidence type="ECO:0000256" key="7">
    <source>
        <dbReference type="ARBA" id="ARBA00057806"/>
    </source>
</evidence>
<evidence type="ECO:0000256" key="6">
    <source>
        <dbReference type="ARBA" id="ARBA00022884"/>
    </source>
</evidence>
<evidence type="ECO:0000313" key="10">
    <source>
        <dbReference type="EMBL" id="CAB3288237.1"/>
    </source>
</evidence>
<dbReference type="GO" id="GO:0008033">
    <property type="term" value="P:tRNA processing"/>
    <property type="evidence" value="ECO:0007669"/>
    <property type="project" value="UniProtKB-UniRule"/>
</dbReference>
<evidence type="ECO:0000313" key="11">
    <source>
        <dbReference type="Proteomes" id="UP000679213"/>
    </source>
</evidence>
<protein>
    <recommendedName>
        <fullName evidence="9">Fibrillarin-like rRNA/tRNA 2'-O-methyltransferase</fullName>
        <ecNumber evidence="9">2.1.1.-</ecNumber>
    </recommendedName>
</protein>
<evidence type="ECO:0000256" key="1">
    <source>
        <dbReference type="ARBA" id="ARBA00010632"/>
    </source>
</evidence>
<feature type="binding site" evidence="9">
    <location>
        <begin position="129"/>
        <end position="130"/>
    </location>
    <ligand>
        <name>S-adenosyl-L-methionine</name>
        <dbReference type="ChEBI" id="CHEBI:59789"/>
    </ligand>
</feature>
<dbReference type="KEGG" id="mesg:MLAUSG7_0627"/>
<keyword evidence="2 9" id="KW-0698">rRNA processing</keyword>
<dbReference type="RefSeq" id="WP_214400486.1">
    <property type="nucleotide sequence ID" value="NZ_LR792632.1"/>
</dbReference>
<dbReference type="PANTHER" id="PTHR10335:SF17">
    <property type="entry name" value="FIBRILLARIN"/>
    <property type="match status" value="1"/>
</dbReference>
<dbReference type="GeneID" id="65883431"/>
<dbReference type="HAMAP" id="MF_00351">
    <property type="entry name" value="RNA_methyltransf_FlpA"/>
    <property type="match status" value="1"/>
</dbReference>
<dbReference type="Pfam" id="PF01269">
    <property type="entry name" value="Fibrillarin"/>
    <property type="match status" value="1"/>
</dbReference>
<dbReference type="InterPro" id="IPR029063">
    <property type="entry name" value="SAM-dependent_MTases_sf"/>
</dbReference>
<dbReference type="FunFam" id="3.30.200.20:FF:000613">
    <property type="entry name" value="Fibrillarin-like rRNA/tRNA 2'-O-methyltransferase"/>
    <property type="match status" value="1"/>
</dbReference>
<dbReference type="Gene3D" id="3.30.200.20">
    <property type="entry name" value="Phosphorylase Kinase, domain 1"/>
    <property type="match status" value="1"/>
</dbReference>
<accession>A0A8D6PQK8</accession>
<comment type="subunit">
    <text evidence="8">Interacts with nop5. Component of box C/D small ribonucleoprotein (sRNP) particles that contain rpl7ae, FlpA and nop5, plus a guide RNA. These sRNP particles form homodimers, giving rise to an asymmetric holoenzyme.</text>
</comment>
<gene>
    <name evidence="9 10" type="primary">flpA</name>
    <name evidence="10" type="ORF">MLAUSG7_0627</name>
</gene>
<evidence type="ECO:0000256" key="4">
    <source>
        <dbReference type="ARBA" id="ARBA00022679"/>
    </source>
</evidence>
<dbReference type="NCBIfam" id="NF003277">
    <property type="entry name" value="PRK04266.1-3"/>
    <property type="match status" value="1"/>
</dbReference>
<dbReference type="Gene3D" id="3.40.50.150">
    <property type="entry name" value="Vaccinia Virus protein VP39"/>
    <property type="match status" value="1"/>
</dbReference>
<dbReference type="Proteomes" id="UP000679213">
    <property type="component" value="Chromosome I"/>
</dbReference>
<dbReference type="GO" id="GO:1990259">
    <property type="term" value="F:histone H2AQ104 methyltransferase activity"/>
    <property type="evidence" value="ECO:0007669"/>
    <property type="project" value="TreeGrafter"/>
</dbReference>
<name>A0A8D6PQK8_9EURY</name>
<keyword evidence="3 9" id="KW-0489">Methyltransferase</keyword>
<evidence type="ECO:0000256" key="9">
    <source>
        <dbReference type="HAMAP-Rule" id="MF_00351"/>
    </source>
</evidence>
<dbReference type="PRINTS" id="PR00052">
    <property type="entry name" value="FIBRILLARIN"/>
</dbReference>
<dbReference type="FunFam" id="3.40.50.150:FF:000343">
    <property type="entry name" value="Fibrillarin-like rRNA/tRNA 2'-O-methyltransferase"/>
    <property type="match status" value="1"/>
</dbReference>
<proteinExistence type="inferred from homology"/>
<dbReference type="InterPro" id="IPR020813">
    <property type="entry name" value="Fibrillarin_CS"/>
</dbReference>
<keyword evidence="6 9" id="KW-0694">RNA-binding</keyword>
<dbReference type="PANTHER" id="PTHR10335">
    <property type="entry name" value="RRNA 2-O-METHYLTRANSFERASE FIBRILLARIN"/>
    <property type="match status" value="1"/>
</dbReference>
<feature type="binding site" evidence="9">
    <location>
        <begin position="149"/>
        <end position="152"/>
    </location>
    <ligand>
        <name>S-adenosyl-L-methionine</name>
        <dbReference type="ChEBI" id="CHEBI:59789"/>
    </ligand>
</feature>
<feature type="binding site" evidence="9">
    <location>
        <begin position="86"/>
        <end position="87"/>
    </location>
    <ligand>
        <name>S-adenosyl-L-methionine</name>
        <dbReference type="ChEBI" id="CHEBI:59789"/>
    </ligand>
</feature>
<dbReference type="NCBIfam" id="NF003279">
    <property type="entry name" value="PRK04266.1-5"/>
    <property type="match status" value="1"/>
</dbReference>
<dbReference type="GO" id="GO:0003723">
    <property type="term" value="F:RNA binding"/>
    <property type="evidence" value="ECO:0007669"/>
    <property type="project" value="UniProtKB-UniRule"/>
</dbReference>
<dbReference type="SMART" id="SM01206">
    <property type="entry name" value="Fibrillarin"/>
    <property type="match status" value="1"/>
</dbReference>
<dbReference type="EMBL" id="LR792632">
    <property type="protein sequence ID" value="CAB3288237.1"/>
    <property type="molecule type" value="Genomic_DNA"/>
</dbReference>
<dbReference type="PROSITE" id="PS00566">
    <property type="entry name" value="FIBRILLARIN"/>
    <property type="match status" value="1"/>
</dbReference>
<keyword evidence="5 9" id="KW-0819">tRNA processing</keyword>
<dbReference type="SUPFAM" id="SSF53335">
    <property type="entry name" value="S-adenosyl-L-methionine-dependent methyltransferases"/>
    <property type="match status" value="1"/>
</dbReference>
<dbReference type="GO" id="GO:0008649">
    <property type="term" value="F:rRNA methyltransferase activity"/>
    <property type="evidence" value="ECO:0007669"/>
    <property type="project" value="TreeGrafter"/>
</dbReference>
<feature type="binding site" evidence="9">
    <location>
        <begin position="104"/>
        <end position="105"/>
    </location>
    <ligand>
        <name>S-adenosyl-L-methionine</name>
        <dbReference type="ChEBI" id="CHEBI:59789"/>
    </ligand>
</feature>
<dbReference type="PIRSF" id="PIRSF006540">
    <property type="entry name" value="Nop17p"/>
    <property type="match status" value="1"/>
</dbReference>
<evidence type="ECO:0000256" key="8">
    <source>
        <dbReference type="ARBA" id="ARBA00063440"/>
    </source>
</evidence>
<dbReference type="InterPro" id="IPR000692">
    <property type="entry name" value="Fibrillarin"/>
</dbReference>
<dbReference type="EC" id="2.1.1.-" evidence="9"/>
<sequence>MDIKIKEIFENVYEIDLEDGVKRIGTKSIVKGKKVYDEKIVKVDDEEYRIWNPHKSKLGAAIIKGLKVMPIKRNSKVLYLGASAGTTPSHVSDIADRGIIYAVEYAPRIMREFLDSCKDRINLIPILGDANKPQEYSNIVEKVDVIYEDVAQPNQAEILIKNAKWFLKKGGYGMIAIKARSIDVTKDPKEIFKEQKEILESNGFKIVDEVDIEPFEKDHIMFVGKWLG</sequence>
<dbReference type="NCBIfam" id="NF003276">
    <property type="entry name" value="PRK04266.1-2"/>
    <property type="match status" value="1"/>
</dbReference>
<evidence type="ECO:0000256" key="3">
    <source>
        <dbReference type="ARBA" id="ARBA00022603"/>
    </source>
</evidence>
<dbReference type="GO" id="GO:0000494">
    <property type="term" value="P:box C/D sno(s)RNA 3'-end processing"/>
    <property type="evidence" value="ECO:0007669"/>
    <property type="project" value="TreeGrafter"/>
</dbReference>
<organism evidence="10 11">
    <name type="scientific">Methanocaldococcus lauensis</name>
    <dbReference type="NCBI Taxonomy" id="2546128"/>
    <lineage>
        <taxon>Archaea</taxon>
        <taxon>Methanobacteriati</taxon>
        <taxon>Methanobacteriota</taxon>
        <taxon>Methanomada group</taxon>
        <taxon>Methanococci</taxon>
        <taxon>Methanococcales</taxon>
        <taxon>Methanocaldococcaceae</taxon>
        <taxon>Methanocaldococcus</taxon>
    </lineage>
</organism>
<comment type="similarity">
    <text evidence="1 9">Belongs to the methyltransferase superfamily. Fibrillarin family.</text>
</comment>
<evidence type="ECO:0000256" key="2">
    <source>
        <dbReference type="ARBA" id="ARBA00022552"/>
    </source>
</evidence>
<comment type="function">
    <text evidence="7 9">Involved in pre-rRNA and tRNA processing. Utilizes the methyl donor S-adenosyl-L-methionine to catalyze the site-specific 2'-hydroxyl methylation of ribose moieties in rRNA and tRNA. Site specificity is provided by a guide RNA that base pairs with the substrate. Methylation occurs at a characteristic distance from the sequence involved in base pairing with the guide RNA.</text>
</comment>
<keyword evidence="11" id="KW-1185">Reference proteome</keyword>
<reference evidence="10 11" key="1">
    <citation type="submission" date="2020-04" db="EMBL/GenBank/DDBJ databases">
        <authorList>
            <consortium name="Genoscope - CEA"/>
            <person name="William W."/>
        </authorList>
    </citation>
    <scope>NUCLEOTIDE SEQUENCE [LARGE SCALE GENOMIC DNA]</scope>
    <source>
        <strain evidence="10 11">SG7</strain>
    </source>
</reference>
<evidence type="ECO:0000256" key="5">
    <source>
        <dbReference type="ARBA" id="ARBA00022694"/>
    </source>
</evidence>
<keyword evidence="4 9" id="KW-0808">Transferase</keyword>